<keyword evidence="8" id="KW-1185">Reference proteome</keyword>
<dbReference type="NCBIfam" id="TIGR02937">
    <property type="entry name" value="sigma70-ECF"/>
    <property type="match status" value="1"/>
</dbReference>
<dbReference type="PANTHER" id="PTHR43133">
    <property type="entry name" value="RNA POLYMERASE ECF-TYPE SIGMA FACTO"/>
    <property type="match status" value="1"/>
</dbReference>
<proteinExistence type="inferred from homology"/>
<evidence type="ECO:0000256" key="3">
    <source>
        <dbReference type="ARBA" id="ARBA00023082"/>
    </source>
</evidence>
<evidence type="ECO:0000256" key="4">
    <source>
        <dbReference type="ARBA" id="ARBA00023125"/>
    </source>
</evidence>
<dbReference type="InterPro" id="IPR014284">
    <property type="entry name" value="RNA_pol_sigma-70_dom"/>
</dbReference>
<dbReference type="CDD" id="cd06171">
    <property type="entry name" value="Sigma70_r4"/>
    <property type="match status" value="1"/>
</dbReference>
<accession>A0ABS7TPB6</accession>
<dbReference type="PANTHER" id="PTHR43133:SF8">
    <property type="entry name" value="RNA POLYMERASE SIGMA FACTOR HI_1459-RELATED"/>
    <property type="match status" value="1"/>
</dbReference>
<reference evidence="7" key="1">
    <citation type="submission" date="2021-08" db="EMBL/GenBank/DDBJ databases">
        <authorList>
            <person name="Stevens D.C."/>
        </authorList>
    </citation>
    <scope>NUCLEOTIDE SEQUENCE</scope>
    <source>
        <strain evidence="7">DSM 53165</strain>
    </source>
</reference>
<dbReference type="InterPro" id="IPR039425">
    <property type="entry name" value="RNA_pol_sigma-70-like"/>
</dbReference>
<dbReference type="Gene3D" id="1.10.1740.10">
    <property type="match status" value="1"/>
</dbReference>
<keyword evidence="2" id="KW-0805">Transcription regulation</keyword>
<evidence type="ECO:0000313" key="8">
    <source>
        <dbReference type="Proteomes" id="UP001139031"/>
    </source>
</evidence>
<keyword evidence="4" id="KW-0238">DNA-binding</keyword>
<comment type="similarity">
    <text evidence="1">Belongs to the sigma-70 factor family. ECF subfamily.</text>
</comment>
<name>A0ABS7TPB6_9BACT</name>
<evidence type="ECO:0000256" key="2">
    <source>
        <dbReference type="ARBA" id="ARBA00023015"/>
    </source>
</evidence>
<sequence>MHDQDLERDEGGAARAARQSLERSELDLMAAWVAGDRKAGNLLVRTYLKPVTRFFQAKVHDTTRVEQLVSDFLEELTKAPKKVHTTVRAYIFGVAKFTLFRHYRERHHNLEDPMDSTLIALDTNESSFIANQRVETRLVLRAMRKLELRRAMALEMHYFEGMSGREIAEILGEPEGTVRGLLRLGLVELQREIVAQERDPQVLAASQTTHTWLKGLIRYIESLRLKRT</sequence>
<keyword evidence="3" id="KW-0731">Sigma factor</keyword>
<dbReference type="InterPro" id="IPR013324">
    <property type="entry name" value="RNA_pol_sigma_r3/r4-like"/>
</dbReference>
<organism evidence="7 8">
    <name type="scientific">Nannocystis pusilla</name>
    <dbReference type="NCBI Taxonomy" id="889268"/>
    <lineage>
        <taxon>Bacteria</taxon>
        <taxon>Pseudomonadati</taxon>
        <taxon>Myxococcota</taxon>
        <taxon>Polyangia</taxon>
        <taxon>Nannocystales</taxon>
        <taxon>Nannocystaceae</taxon>
        <taxon>Nannocystis</taxon>
    </lineage>
</organism>
<dbReference type="SUPFAM" id="SSF88946">
    <property type="entry name" value="Sigma2 domain of RNA polymerase sigma factors"/>
    <property type="match status" value="1"/>
</dbReference>
<protein>
    <submittedName>
        <fullName evidence="7">Sigma-70 family RNA polymerase sigma factor</fullName>
    </submittedName>
</protein>
<gene>
    <name evidence="7" type="ORF">K7C98_12470</name>
</gene>
<feature type="domain" description="RNA polymerase sigma factor 70 region 4 type 2" evidence="6">
    <location>
        <begin position="138"/>
        <end position="188"/>
    </location>
</feature>
<evidence type="ECO:0000256" key="5">
    <source>
        <dbReference type="ARBA" id="ARBA00023163"/>
    </source>
</evidence>
<dbReference type="Pfam" id="PF08281">
    <property type="entry name" value="Sigma70_r4_2"/>
    <property type="match status" value="1"/>
</dbReference>
<dbReference type="RefSeq" id="WP_224191841.1">
    <property type="nucleotide sequence ID" value="NZ_JAIRAU010000011.1"/>
</dbReference>
<keyword evidence="5" id="KW-0804">Transcription</keyword>
<evidence type="ECO:0000313" key="7">
    <source>
        <dbReference type="EMBL" id="MBZ5710070.1"/>
    </source>
</evidence>
<comment type="caution">
    <text evidence="7">The sequence shown here is derived from an EMBL/GenBank/DDBJ whole genome shotgun (WGS) entry which is preliminary data.</text>
</comment>
<evidence type="ECO:0000256" key="1">
    <source>
        <dbReference type="ARBA" id="ARBA00010641"/>
    </source>
</evidence>
<dbReference type="InterPro" id="IPR013325">
    <property type="entry name" value="RNA_pol_sigma_r2"/>
</dbReference>
<dbReference type="Gene3D" id="1.10.10.10">
    <property type="entry name" value="Winged helix-like DNA-binding domain superfamily/Winged helix DNA-binding domain"/>
    <property type="match status" value="1"/>
</dbReference>
<evidence type="ECO:0000259" key="6">
    <source>
        <dbReference type="Pfam" id="PF08281"/>
    </source>
</evidence>
<dbReference type="Proteomes" id="UP001139031">
    <property type="component" value="Unassembled WGS sequence"/>
</dbReference>
<dbReference type="InterPro" id="IPR036388">
    <property type="entry name" value="WH-like_DNA-bd_sf"/>
</dbReference>
<dbReference type="EMBL" id="JAIRAU010000011">
    <property type="protein sequence ID" value="MBZ5710070.1"/>
    <property type="molecule type" value="Genomic_DNA"/>
</dbReference>
<dbReference type="SUPFAM" id="SSF88659">
    <property type="entry name" value="Sigma3 and sigma4 domains of RNA polymerase sigma factors"/>
    <property type="match status" value="1"/>
</dbReference>
<dbReference type="InterPro" id="IPR013249">
    <property type="entry name" value="RNA_pol_sigma70_r4_t2"/>
</dbReference>